<proteinExistence type="inferred from homology"/>
<evidence type="ECO:0000313" key="2">
    <source>
        <dbReference type="EMBL" id="OMJ74864.1"/>
    </source>
</evidence>
<gene>
    <name evidence="2" type="ORF">SteCoe_26117</name>
</gene>
<dbReference type="InterPro" id="IPR002737">
    <property type="entry name" value="MEMO1_fam"/>
</dbReference>
<accession>A0A1R2BDN1</accession>
<dbReference type="EMBL" id="MPUH01000724">
    <property type="protein sequence ID" value="OMJ74864.1"/>
    <property type="molecule type" value="Genomic_DNA"/>
</dbReference>
<dbReference type="Proteomes" id="UP000187209">
    <property type="component" value="Unassembled WGS sequence"/>
</dbReference>
<name>A0A1R2BDN1_9CILI</name>
<dbReference type="HAMAP" id="MF_00055">
    <property type="entry name" value="MEMO1"/>
    <property type="match status" value="1"/>
</dbReference>
<dbReference type="Pfam" id="PF01875">
    <property type="entry name" value="Memo"/>
    <property type="match status" value="1"/>
</dbReference>
<evidence type="ECO:0000256" key="1">
    <source>
        <dbReference type="ARBA" id="ARBA00006315"/>
    </source>
</evidence>
<keyword evidence="3" id="KW-1185">Reference proteome</keyword>
<dbReference type="AlphaFoldDB" id="A0A1R2BDN1"/>
<evidence type="ECO:0008006" key="4">
    <source>
        <dbReference type="Google" id="ProtNLM"/>
    </source>
</evidence>
<dbReference type="OrthoDB" id="417112at2759"/>
<dbReference type="NCBIfam" id="TIGR04336">
    <property type="entry name" value="AmmeMemoSam_B"/>
    <property type="match status" value="1"/>
</dbReference>
<dbReference type="Gene3D" id="3.40.830.10">
    <property type="entry name" value="LigB-like"/>
    <property type="match status" value="1"/>
</dbReference>
<dbReference type="CDD" id="cd07361">
    <property type="entry name" value="MEMO_like"/>
    <property type="match status" value="1"/>
</dbReference>
<comment type="caution">
    <text evidence="2">The sequence shown here is derived from an EMBL/GenBank/DDBJ whole genome shotgun (WGS) entry which is preliminary data.</text>
</comment>
<dbReference type="PANTHER" id="PTHR11060">
    <property type="entry name" value="PROTEIN MEMO1"/>
    <property type="match status" value="1"/>
</dbReference>
<sequence length="286" mass="32633">MSRTRQASHAGSWYTDDSSDLNEQLSSWLRAANITEPACKALIGPHAGYTYSGPTAAWAYIHINPNPLRRVFLFGPSHHFYLRGCALPYSTIYATPIGNLPIDEEIVQELEKTGKFSKLNRGQEEDEHSLEMHLPYIRKAFEGRDVKLVPIMVGEMDNEEDFGRIFAPYFRQSENLFVVSSDFCHWGQRFRYTPYDKNAGEIHQSIERMDREGMELIENHDINGFKNYLDRTKNTICGRNPIILLLSTILCAGISTRTRFVRYAQSEPVKKMTQSSVSYASSVTSS</sequence>
<organism evidence="2 3">
    <name type="scientific">Stentor coeruleus</name>
    <dbReference type="NCBI Taxonomy" id="5963"/>
    <lineage>
        <taxon>Eukaryota</taxon>
        <taxon>Sar</taxon>
        <taxon>Alveolata</taxon>
        <taxon>Ciliophora</taxon>
        <taxon>Postciliodesmatophora</taxon>
        <taxon>Heterotrichea</taxon>
        <taxon>Heterotrichida</taxon>
        <taxon>Stentoridae</taxon>
        <taxon>Stentor</taxon>
    </lineage>
</organism>
<evidence type="ECO:0000313" key="3">
    <source>
        <dbReference type="Proteomes" id="UP000187209"/>
    </source>
</evidence>
<dbReference type="PANTHER" id="PTHR11060:SF0">
    <property type="entry name" value="PROTEIN MEMO1"/>
    <property type="match status" value="1"/>
</dbReference>
<protein>
    <recommendedName>
        <fullName evidence="4">MEMO1 family protein</fullName>
    </recommendedName>
</protein>
<comment type="similarity">
    <text evidence="1">Belongs to the MEMO1 family.</text>
</comment>
<reference evidence="2 3" key="1">
    <citation type="submission" date="2016-11" db="EMBL/GenBank/DDBJ databases">
        <title>The macronuclear genome of Stentor coeruleus: a giant cell with tiny introns.</title>
        <authorList>
            <person name="Slabodnick M."/>
            <person name="Ruby J.G."/>
            <person name="Reiff S.B."/>
            <person name="Swart E.C."/>
            <person name="Gosai S."/>
            <person name="Prabakaran S."/>
            <person name="Witkowska E."/>
            <person name="Larue G.E."/>
            <person name="Fisher S."/>
            <person name="Freeman R.M."/>
            <person name="Gunawardena J."/>
            <person name="Chu W."/>
            <person name="Stover N.A."/>
            <person name="Gregory B.D."/>
            <person name="Nowacki M."/>
            <person name="Derisi J."/>
            <person name="Roy S.W."/>
            <person name="Marshall W.F."/>
            <person name="Sood P."/>
        </authorList>
    </citation>
    <scope>NUCLEOTIDE SEQUENCE [LARGE SCALE GENOMIC DNA]</scope>
    <source>
        <strain evidence="2">WM001</strain>
    </source>
</reference>